<dbReference type="EMBL" id="HBUE01083473">
    <property type="protein sequence ID" value="CAG6478595.1"/>
    <property type="molecule type" value="Transcribed_RNA"/>
</dbReference>
<protein>
    <submittedName>
        <fullName evidence="1">(northern house mosquito) hypothetical protein</fullName>
    </submittedName>
</protein>
<accession>A0A8D8BP47</accession>
<reference evidence="1" key="1">
    <citation type="submission" date="2021-05" db="EMBL/GenBank/DDBJ databases">
        <authorList>
            <person name="Alioto T."/>
            <person name="Alioto T."/>
            <person name="Gomez Garrido J."/>
        </authorList>
    </citation>
    <scope>NUCLEOTIDE SEQUENCE</scope>
</reference>
<dbReference type="AlphaFoldDB" id="A0A8D8BP47"/>
<sequence length="165" mass="18115">MSVVVCWLVVGPFEKKAILAASKIRVCEELCDKFVDEFRRLKLLLEGGKEGVFSNTHAFSHLLESHAHSYRKYRFLRGGKRTNLTQNRGCLQLYQLGGAQLGLLLGVVVAVQRALLAVAALGVAVRDEGDFVRVGGAERGHGGGRRFDRRRRRSVQAVTGLGAVV</sequence>
<evidence type="ECO:0000313" key="1">
    <source>
        <dbReference type="EMBL" id="CAG6478595.1"/>
    </source>
</evidence>
<name>A0A8D8BP47_CULPI</name>
<proteinExistence type="predicted"/>
<organism evidence="1">
    <name type="scientific">Culex pipiens</name>
    <name type="common">House mosquito</name>
    <dbReference type="NCBI Taxonomy" id="7175"/>
    <lineage>
        <taxon>Eukaryota</taxon>
        <taxon>Metazoa</taxon>
        <taxon>Ecdysozoa</taxon>
        <taxon>Arthropoda</taxon>
        <taxon>Hexapoda</taxon>
        <taxon>Insecta</taxon>
        <taxon>Pterygota</taxon>
        <taxon>Neoptera</taxon>
        <taxon>Endopterygota</taxon>
        <taxon>Diptera</taxon>
        <taxon>Nematocera</taxon>
        <taxon>Culicoidea</taxon>
        <taxon>Culicidae</taxon>
        <taxon>Culicinae</taxon>
        <taxon>Culicini</taxon>
        <taxon>Culex</taxon>
        <taxon>Culex</taxon>
    </lineage>
</organism>